<name>A0A6J5F7S8_9BURK</name>
<dbReference type="RefSeq" id="WP_175233111.1">
    <property type="nucleotide sequence ID" value="NZ_CADIKH010000132.1"/>
</dbReference>
<dbReference type="EMBL" id="CADIKH010000132">
    <property type="protein sequence ID" value="CAB3774554.1"/>
    <property type="molecule type" value="Genomic_DNA"/>
</dbReference>
<organism evidence="1 2">
    <name type="scientific">Paraburkholderia humisilvae</name>
    <dbReference type="NCBI Taxonomy" id="627669"/>
    <lineage>
        <taxon>Bacteria</taxon>
        <taxon>Pseudomonadati</taxon>
        <taxon>Pseudomonadota</taxon>
        <taxon>Betaproteobacteria</taxon>
        <taxon>Burkholderiales</taxon>
        <taxon>Burkholderiaceae</taxon>
        <taxon>Paraburkholderia</taxon>
    </lineage>
</organism>
<keyword evidence="2" id="KW-1185">Reference proteome</keyword>
<dbReference type="Proteomes" id="UP000494363">
    <property type="component" value="Unassembled WGS sequence"/>
</dbReference>
<dbReference type="SUPFAM" id="SSF55729">
    <property type="entry name" value="Acyl-CoA N-acyltransferases (Nat)"/>
    <property type="match status" value="1"/>
</dbReference>
<proteinExistence type="predicted"/>
<protein>
    <recommendedName>
        <fullName evidence="3">BioF2-like acetyltransferase domain-containing protein</fullName>
    </recommendedName>
</protein>
<reference evidence="1 2" key="1">
    <citation type="submission" date="2020-04" db="EMBL/GenBank/DDBJ databases">
        <authorList>
            <person name="De Canck E."/>
        </authorList>
    </citation>
    <scope>NUCLEOTIDE SEQUENCE [LARGE SCALE GENOMIC DNA]</scope>
    <source>
        <strain evidence="1 2">LMG 29542</strain>
    </source>
</reference>
<evidence type="ECO:0000313" key="2">
    <source>
        <dbReference type="Proteomes" id="UP000494363"/>
    </source>
</evidence>
<evidence type="ECO:0000313" key="1">
    <source>
        <dbReference type="EMBL" id="CAB3774554.1"/>
    </source>
</evidence>
<accession>A0A6J5F7S8</accession>
<evidence type="ECO:0008006" key="3">
    <source>
        <dbReference type="Google" id="ProtNLM"/>
    </source>
</evidence>
<dbReference type="InterPro" id="IPR016181">
    <property type="entry name" value="Acyl_CoA_acyltransferase"/>
</dbReference>
<sequence>MTPHESTSRRIGAPHQMVNAFDTRVSSGISAVGEHDWDALVSDNNFFNSHRWLASIDNALGNSEVLTVWSSSGLAAGCALWDGERVSGLFYLPDYFTDMRGPWQEPFLWLGGRRSTHNEIPCVAGERRTQYLRKLGLAAADIAARRGLAGFVSPYMPVPVALEFAGATGGTLLLHSAEAAAPIPSGGLPEAMAAWKSHDRVQSKAEISAFERKGNRIEWTPINENIEALAARLVAENRARYGSKQGSAWMARLLTGQRQAGVLQSAVAAVASRGDAVTALTIFYRFGEAFHARYFGCDYDLPDNDFRYFVLTYYAPVNYAAAKGLKHFRLSTSALKAKARRGARIEPLAAVVKLTGSASLEPDDVERHNNSFVGTFQREYAGHLSHEWPIVNC</sequence>
<dbReference type="AlphaFoldDB" id="A0A6J5F7S8"/>
<gene>
    <name evidence="1" type="ORF">LMG29542_07931</name>
</gene>